<feature type="domain" description="Trigger factor ribosome-binding bacterial" evidence="10">
    <location>
        <begin position="3"/>
        <end position="143"/>
    </location>
</feature>
<dbReference type="GO" id="GO:0043335">
    <property type="term" value="P:protein unfolding"/>
    <property type="evidence" value="ECO:0007669"/>
    <property type="project" value="TreeGrafter"/>
</dbReference>
<dbReference type="GO" id="GO:0043022">
    <property type="term" value="F:ribosome binding"/>
    <property type="evidence" value="ECO:0007669"/>
    <property type="project" value="TreeGrafter"/>
</dbReference>
<dbReference type="GO" id="GO:0005737">
    <property type="term" value="C:cytoplasm"/>
    <property type="evidence" value="ECO:0007669"/>
    <property type="project" value="UniProtKB-SubCell"/>
</dbReference>
<comment type="function">
    <text evidence="9">Involved in protein export. Acts as a chaperone by maintaining the newly synthesized protein in an open conformation. Functions as a peptidyl-prolyl cis-trans isomerase.</text>
</comment>
<evidence type="ECO:0000313" key="12">
    <source>
        <dbReference type="EMBL" id="OYD15992.1"/>
    </source>
</evidence>
<dbReference type="InterPro" id="IPR027304">
    <property type="entry name" value="Trigger_fact/SurA_dom_sf"/>
</dbReference>
<comment type="caution">
    <text evidence="12">The sequence shown here is derived from an EMBL/GenBank/DDBJ whole genome shotgun (WGS) entry which is preliminary data.</text>
</comment>
<dbReference type="EC" id="5.2.1.8" evidence="3 9"/>
<evidence type="ECO:0000256" key="8">
    <source>
        <dbReference type="ARBA" id="ARBA00029986"/>
    </source>
</evidence>
<dbReference type="HAMAP" id="MF_00303">
    <property type="entry name" value="Trigger_factor_Tig"/>
    <property type="match status" value="1"/>
</dbReference>
<dbReference type="InterPro" id="IPR046357">
    <property type="entry name" value="PPIase_dom_sf"/>
</dbReference>
<proteinExistence type="inferred from homology"/>
<evidence type="ECO:0000256" key="4">
    <source>
        <dbReference type="ARBA" id="ARBA00016902"/>
    </source>
</evidence>
<dbReference type="PIRSF" id="PIRSF003095">
    <property type="entry name" value="Trigger_factor"/>
    <property type="match status" value="1"/>
</dbReference>
<evidence type="ECO:0000256" key="5">
    <source>
        <dbReference type="ARBA" id="ARBA00023110"/>
    </source>
</evidence>
<evidence type="ECO:0000313" key="13">
    <source>
        <dbReference type="EMBL" id="OYD16826.1"/>
    </source>
</evidence>
<dbReference type="InterPro" id="IPR008881">
    <property type="entry name" value="Trigger_fac_ribosome-bd_bac"/>
</dbReference>
<dbReference type="InterPro" id="IPR036611">
    <property type="entry name" value="Trigger_fac_ribosome-bd_sf"/>
</dbReference>
<dbReference type="Proteomes" id="UP000215559">
    <property type="component" value="Unassembled WGS sequence"/>
</dbReference>
<dbReference type="InterPro" id="IPR005215">
    <property type="entry name" value="Trig_fac"/>
</dbReference>
<evidence type="ECO:0000259" key="10">
    <source>
        <dbReference type="Pfam" id="PF05697"/>
    </source>
</evidence>
<dbReference type="EMBL" id="NOZP01000034">
    <property type="protein sequence ID" value="OYD16826.1"/>
    <property type="molecule type" value="Genomic_DNA"/>
</dbReference>
<keyword evidence="9" id="KW-0963">Cytoplasm</keyword>
<keyword evidence="5 9" id="KW-0697">Rotamase</keyword>
<dbReference type="SUPFAM" id="SSF54534">
    <property type="entry name" value="FKBP-like"/>
    <property type="match status" value="1"/>
</dbReference>
<dbReference type="Pfam" id="PF05698">
    <property type="entry name" value="Trigger_C"/>
    <property type="match status" value="1"/>
</dbReference>
<evidence type="ECO:0000256" key="6">
    <source>
        <dbReference type="ARBA" id="ARBA00023186"/>
    </source>
</evidence>
<dbReference type="NCBIfam" id="TIGR00115">
    <property type="entry name" value="tig"/>
    <property type="match status" value="1"/>
</dbReference>
<dbReference type="GO" id="GO:0003755">
    <property type="term" value="F:peptidyl-prolyl cis-trans isomerase activity"/>
    <property type="evidence" value="ECO:0007669"/>
    <property type="project" value="UniProtKB-UniRule"/>
</dbReference>
<evidence type="ECO:0000259" key="11">
    <source>
        <dbReference type="Pfam" id="PF05698"/>
    </source>
</evidence>
<comment type="subcellular location">
    <subcellularLocation>
        <location evidence="9">Cytoplasm</location>
    </subcellularLocation>
    <text evidence="9">About half TF is bound to the ribosome near the polypeptide exit tunnel while the other half is free in the cytoplasm.</text>
</comment>
<keyword evidence="9" id="KW-0132">Cell division</keyword>
<dbReference type="SUPFAM" id="SSF102735">
    <property type="entry name" value="Trigger factor ribosome-binding domain"/>
    <property type="match status" value="1"/>
</dbReference>
<evidence type="ECO:0000256" key="9">
    <source>
        <dbReference type="HAMAP-Rule" id="MF_00303"/>
    </source>
</evidence>
<evidence type="ECO:0000256" key="2">
    <source>
        <dbReference type="ARBA" id="ARBA00005464"/>
    </source>
</evidence>
<organism evidence="12 14">
    <name type="scientific">candidate division WOR-3 bacterium JGI_Cruoil_03_51_56</name>
    <dbReference type="NCBI Taxonomy" id="1973747"/>
    <lineage>
        <taxon>Bacteria</taxon>
        <taxon>Bacteria division WOR-3</taxon>
    </lineage>
</organism>
<dbReference type="Gene3D" id="3.30.70.1050">
    <property type="entry name" value="Trigger factor ribosome-binding domain"/>
    <property type="match status" value="1"/>
</dbReference>
<dbReference type="GO" id="GO:0051083">
    <property type="term" value="P:'de novo' cotranslational protein folding"/>
    <property type="evidence" value="ECO:0007669"/>
    <property type="project" value="TreeGrafter"/>
</dbReference>
<dbReference type="AlphaFoldDB" id="A0A235BUT8"/>
<keyword evidence="9" id="KW-0131">Cell cycle</keyword>
<evidence type="ECO:0000256" key="7">
    <source>
        <dbReference type="ARBA" id="ARBA00023235"/>
    </source>
</evidence>
<name>A0A235BUT8_UNCW3</name>
<dbReference type="GO" id="GO:0044183">
    <property type="term" value="F:protein folding chaperone"/>
    <property type="evidence" value="ECO:0007669"/>
    <property type="project" value="TreeGrafter"/>
</dbReference>
<comment type="similarity">
    <text evidence="2 9">Belongs to the FKBP-type PPIase family. Tig subfamily.</text>
</comment>
<dbReference type="Gene3D" id="3.10.50.40">
    <property type="match status" value="1"/>
</dbReference>
<evidence type="ECO:0000313" key="14">
    <source>
        <dbReference type="Proteomes" id="UP000215559"/>
    </source>
</evidence>
<comment type="catalytic activity">
    <reaction evidence="1 9">
        <text>[protein]-peptidylproline (omega=180) = [protein]-peptidylproline (omega=0)</text>
        <dbReference type="Rhea" id="RHEA:16237"/>
        <dbReference type="Rhea" id="RHEA-COMP:10747"/>
        <dbReference type="Rhea" id="RHEA-COMP:10748"/>
        <dbReference type="ChEBI" id="CHEBI:83833"/>
        <dbReference type="ChEBI" id="CHEBI:83834"/>
        <dbReference type="EC" id="5.2.1.8"/>
    </reaction>
</comment>
<dbReference type="PANTHER" id="PTHR30560">
    <property type="entry name" value="TRIGGER FACTOR CHAPERONE AND PEPTIDYL-PROLYL CIS/TRANS ISOMERASE"/>
    <property type="match status" value="1"/>
</dbReference>
<comment type="domain">
    <text evidence="9">Consists of 3 domains; the N-terminus binds the ribosome, the middle domain has PPIase activity, while the C-terminus has intrinsic chaperone activity on its own.</text>
</comment>
<dbReference type="PANTHER" id="PTHR30560:SF3">
    <property type="entry name" value="TRIGGER FACTOR-LIKE PROTEIN TIG, CHLOROPLASTIC"/>
    <property type="match status" value="1"/>
</dbReference>
<evidence type="ECO:0000256" key="3">
    <source>
        <dbReference type="ARBA" id="ARBA00013194"/>
    </source>
</evidence>
<keyword evidence="6 9" id="KW-0143">Chaperone</keyword>
<feature type="domain" description="Trigger factor C-terminal" evidence="11">
    <location>
        <begin position="259"/>
        <end position="398"/>
    </location>
</feature>
<dbReference type="GO" id="GO:0015031">
    <property type="term" value="P:protein transport"/>
    <property type="evidence" value="ECO:0007669"/>
    <property type="project" value="UniProtKB-UniRule"/>
</dbReference>
<gene>
    <name evidence="9 12" type="primary">tig</name>
    <name evidence="13" type="ORF">CH330_01735</name>
    <name evidence="12" type="ORF">CH330_03960</name>
</gene>
<dbReference type="InterPro" id="IPR037041">
    <property type="entry name" value="Trigger_fac_C_sf"/>
</dbReference>
<dbReference type="Pfam" id="PF05697">
    <property type="entry name" value="Trigger_N"/>
    <property type="match status" value="1"/>
</dbReference>
<accession>A0A235BUT8</accession>
<dbReference type="GO" id="GO:0051301">
    <property type="term" value="P:cell division"/>
    <property type="evidence" value="ECO:0007669"/>
    <property type="project" value="UniProtKB-KW"/>
</dbReference>
<sequence length="404" mass="46883">METNIIAPKEWLREIDVEIEPEKLKSKTDGLLEDYKDKAEVPGFRKGRVPRYILKRRLGSALESAAVEEIIEQVSKEILEEHKLKPAAQAKITDLEVTPDKAIRFHMKLEVLPEFDLKDYEELKLKKHEPAGFDQEFEKRLRALQDKCATFKSVSRPAREHDYLTVNYRTFNNGKEISKPKINVMLDVGDKMNFEEVNRTLTGVRPGDERSAEVEVAPDNPEKEIAGRKITFKFTVLEVKEKTVPEINEEFALDLGYDSMDALRQDVNEQILADRAQLVENELKNQIFDYLTREHDFEPPQSWVNANVERMRREYKLSDNEETHKRLLPGAVKRAKFDIIAARIAEKEKIEVTEEEIRQQIETLAENAKRPASELAPLLDNPAYRTEMLREKVIKFILNKADVN</sequence>
<keyword evidence="7 9" id="KW-0413">Isomerase</keyword>
<dbReference type="SUPFAM" id="SSF109998">
    <property type="entry name" value="Triger factor/SurA peptide-binding domain-like"/>
    <property type="match status" value="1"/>
</dbReference>
<evidence type="ECO:0000256" key="1">
    <source>
        <dbReference type="ARBA" id="ARBA00000971"/>
    </source>
</evidence>
<dbReference type="Gene3D" id="1.10.3120.10">
    <property type="entry name" value="Trigger factor, C-terminal domain"/>
    <property type="match status" value="1"/>
</dbReference>
<dbReference type="EMBL" id="NOZP01000077">
    <property type="protein sequence ID" value="OYD15992.1"/>
    <property type="molecule type" value="Genomic_DNA"/>
</dbReference>
<reference evidence="12 14" key="1">
    <citation type="submission" date="2017-07" db="EMBL/GenBank/DDBJ databases">
        <title>Recovery of genomes from metagenomes via a dereplication, aggregation, and scoring strategy.</title>
        <authorList>
            <person name="Sieber C.M."/>
            <person name="Probst A.J."/>
            <person name="Sharrar A."/>
            <person name="Thomas B.C."/>
            <person name="Hess M."/>
            <person name="Tringe S.G."/>
            <person name="Banfield J.F."/>
        </authorList>
    </citation>
    <scope>NUCLEOTIDE SEQUENCE [LARGE SCALE GENOMIC DNA]</scope>
    <source>
        <strain evidence="12">JGI_Cruoil_03_51_56</strain>
    </source>
</reference>
<dbReference type="InterPro" id="IPR008880">
    <property type="entry name" value="Trigger_fac_C"/>
</dbReference>
<protein>
    <recommendedName>
        <fullName evidence="4 9">Trigger factor</fullName>
        <shortName evidence="9">TF</shortName>
        <ecNumber evidence="3 9">5.2.1.8</ecNumber>
    </recommendedName>
    <alternativeName>
        <fullName evidence="8 9">PPIase</fullName>
    </alternativeName>
</protein>